<evidence type="ECO:0000313" key="2">
    <source>
        <dbReference type="EMBL" id="AHL30173.1"/>
    </source>
</evidence>
<keyword evidence="3" id="KW-1185">Reference proteome</keyword>
<dbReference type="KEGG" id="ein:Eint_111315"/>
<dbReference type="GeneID" id="20314114"/>
<protein>
    <recommendedName>
        <fullName evidence="4">Transmembrane protein</fullName>
    </recommendedName>
</protein>
<evidence type="ECO:0000256" key="1">
    <source>
        <dbReference type="SAM" id="Phobius"/>
    </source>
</evidence>
<dbReference type="AlphaFoldDB" id="W8P967"/>
<evidence type="ECO:0000313" key="3">
    <source>
        <dbReference type="Proteomes" id="UP000002313"/>
    </source>
</evidence>
<evidence type="ECO:0008006" key="4">
    <source>
        <dbReference type="Google" id="ProtNLM"/>
    </source>
</evidence>
<reference evidence="2 3" key="2">
    <citation type="journal article" date="2012" name="Proc. Natl. Acad. Sci. U.S.A.">
        <title>Gain and loss of multiple functionally related, horizontally transferred genes in the reduced genomes of two microsporidian parasites.</title>
        <authorList>
            <person name="Pombert J.-F."/>
            <person name="Selman M."/>
            <person name="Burki F."/>
            <person name="Bardell F.T."/>
            <person name="Farinelli L."/>
            <person name="Solter L.F."/>
            <person name="Whitman D.W."/>
            <person name="Weiss L.M."/>
            <person name="Corradi N."/>
            <person name="Keeling P.J."/>
        </authorList>
    </citation>
    <scope>NUCLEOTIDE SEQUENCE [LARGE SCALE GENOMIC DNA]</scope>
    <source>
        <strain evidence="2 3">ATCC 50506</strain>
    </source>
</reference>
<dbReference type="OrthoDB" id="2192029at2759"/>
<dbReference type="HOGENOM" id="CLU_2558275_0_0_1"/>
<dbReference type="EMBL" id="CP001952">
    <property type="protein sequence ID" value="AHL30173.1"/>
    <property type="molecule type" value="Genomic_DNA"/>
</dbReference>
<keyword evidence="1" id="KW-1133">Transmembrane helix</keyword>
<proteinExistence type="predicted"/>
<reference evidence="2 3" key="1">
    <citation type="journal article" date="2010" name="Nat. Commun.">
        <title>The complete sequence of the smallest known nuclear genome from the microsporidian Encephalitozoon intestinalis.</title>
        <authorList>
            <person name="Corradi N."/>
            <person name="Pombert J.-F."/>
            <person name="Farinelli L."/>
            <person name="Didier E.S."/>
            <person name="Keeling P.J."/>
        </authorList>
    </citation>
    <scope>NUCLEOTIDE SEQUENCE [LARGE SCALE GENOMIC DNA]</scope>
    <source>
        <strain evidence="2 3">ATCC 50506</strain>
    </source>
</reference>
<dbReference type="VEuPathDB" id="MicrosporidiaDB:Eint_111315"/>
<dbReference type="RefSeq" id="XP_009161918.1">
    <property type="nucleotide sequence ID" value="XM_009163654.1"/>
</dbReference>
<sequence length="85" mass="9731">MSDSCCKIRKEDYEKYVDETPLVAYTSLALVMVVLSIFSIPSLFIYSFIPMFMAMATRSQNQDRVLLSILGCMMGFMTPTLLRKQ</sequence>
<feature type="transmembrane region" description="Helical" evidence="1">
    <location>
        <begin position="22"/>
        <end position="53"/>
    </location>
</feature>
<dbReference type="Proteomes" id="UP000002313">
    <property type="component" value="Chromosome XI"/>
</dbReference>
<keyword evidence="1" id="KW-0812">Transmembrane</keyword>
<keyword evidence="1" id="KW-0472">Membrane</keyword>
<name>W8P967_ENCIT</name>
<organism evidence="2 3">
    <name type="scientific">Encephalitozoon intestinalis (strain ATCC 50506)</name>
    <name type="common">Microsporidian parasite</name>
    <name type="synonym">Septata intestinalis</name>
    <dbReference type="NCBI Taxonomy" id="876142"/>
    <lineage>
        <taxon>Eukaryota</taxon>
        <taxon>Fungi</taxon>
        <taxon>Fungi incertae sedis</taxon>
        <taxon>Microsporidia</taxon>
        <taxon>Unikaryonidae</taxon>
        <taxon>Encephalitozoon</taxon>
    </lineage>
</organism>
<gene>
    <name evidence="2" type="ORF">Eint_111315</name>
</gene>
<accession>W8P967</accession>
<feature type="transmembrane region" description="Helical" evidence="1">
    <location>
        <begin position="65"/>
        <end position="82"/>
    </location>
</feature>